<reference evidence="2" key="1">
    <citation type="journal article" date="2019" name="IScience">
        <title>Narwhal Genome Reveals Long-Term Low Genetic Diversity despite Current Large Abundance Size.</title>
        <authorList>
            <person name="Westbury M.V."/>
            <person name="Petersen B."/>
            <person name="Garde E."/>
            <person name="Heide-Jorgensen M.P."/>
            <person name="Lorenzen E.D."/>
        </authorList>
    </citation>
    <scope>NUCLEOTIDE SEQUENCE [LARGE SCALE GENOMIC DNA]</scope>
</reference>
<evidence type="ECO:0000313" key="1">
    <source>
        <dbReference type="EMBL" id="TKC44600.1"/>
    </source>
</evidence>
<dbReference type="PANTHER" id="PTHR15317">
    <property type="entry name" value="T-CELL SURFACE PROTEIN TACTILE"/>
    <property type="match status" value="1"/>
</dbReference>
<proteinExistence type="predicted"/>
<dbReference type="GO" id="GO:0000287">
    <property type="term" value="F:magnesium ion binding"/>
    <property type="evidence" value="ECO:0007669"/>
    <property type="project" value="InterPro"/>
</dbReference>
<organism evidence="1 2">
    <name type="scientific">Monodon monoceros</name>
    <name type="common">Narwhal</name>
    <name type="synonym">Ceratodon monodon</name>
    <dbReference type="NCBI Taxonomy" id="40151"/>
    <lineage>
        <taxon>Eukaryota</taxon>
        <taxon>Metazoa</taxon>
        <taxon>Chordata</taxon>
        <taxon>Craniata</taxon>
        <taxon>Vertebrata</taxon>
        <taxon>Euteleostomi</taxon>
        <taxon>Mammalia</taxon>
        <taxon>Eutheria</taxon>
        <taxon>Laurasiatheria</taxon>
        <taxon>Artiodactyla</taxon>
        <taxon>Whippomorpha</taxon>
        <taxon>Cetacea</taxon>
        <taxon>Odontoceti</taxon>
        <taxon>Monodontidae</taxon>
        <taxon>Monodon</taxon>
    </lineage>
</organism>
<evidence type="ECO:0000313" key="2">
    <source>
        <dbReference type="Proteomes" id="UP000308365"/>
    </source>
</evidence>
<comment type="caution">
    <text evidence="1">The sequence shown here is derived from an EMBL/GenBank/DDBJ whole genome shotgun (WGS) entry which is preliminary data.</text>
</comment>
<dbReference type="InterPro" id="IPR042381">
    <property type="entry name" value="CD96"/>
</dbReference>
<dbReference type="GO" id="GO:0005737">
    <property type="term" value="C:cytoplasm"/>
    <property type="evidence" value="ECO:0007669"/>
    <property type="project" value="InterPro"/>
</dbReference>
<name>A0A4V5PA57_MONMO</name>
<dbReference type="GO" id="GO:0006954">
    <property type="term" value="P:inflammatory response"/>
    <property type="evidence" value="ECO:0007669"/>
    <property type="project" value="TreeGrafter"/>
</dbReference>
<gene>
    <name evidence="1" type="ORF">EI555_015961</name>
</gene>
<dbReference type="InterPro" id="IPR006434">
    <property type="entry name" value="Pyrimidine_nucleotidase_eu"/>
</dbReference>
<dbReference type="Pfam" id="PF05822">
    <property type="entry name" value="UMPH-1"/>
    <property type="match status" value="1"/>
</dbReference>
<dbReference type="Proteomes" id="UP000308365">
    <property type="component" value="Unassembled WGS sequence"/>
</dbReference>
<dbReference type="Gene3D" id="3.40.50.1000">
    <property type="entry name" value="HAD superfamily/HAD-like"/>
    <property type="match status" value="1"/>
</dbReference>
<dbReference type="EMBL" id="RWIC01000386">
    <property type="protein sequence ID" value="TKC44600.1"/>
    <property type="molecule type" value="Genomic_DNA"/>
</dbReference>
<feature type="non-terminal residue" evidence="1">
    <location>
        <position position="1"/>
    </location>
</feature>
<dbReference type="GO" id="GO:0007160">
    <property type="term" value="P:cell-matrix adhesion"/>
    <property type="evidence" value="ECO:0007669"/>
    <property type="project" value="TreeGrafter"/>
</dbReference>
<dbReference type="GO" id="GO:0008253">
    <property type="term" value="F:5'-nucleotidase activity"/>
    <property type="evidence" value="ECO:0007669"/>
    <property type="project" value="InterPro"/>
</dbReference>
<dbReference type="AlphaFoldDB" id="A0A4V5PA57"/>
<dbReference type="InterPro" id="IPR023214">
    <property type="entry name" value="HAD_sf"/>
</dbReference>
<accession>A0A4V5PA57</accession>
<sequence>VLEETFNAEEDIYALPGSDVNLTCQTQKKGFLVQLQWSKVTDKLDLIAFIIPNVAFTVPYECSFTLYPEGIQTKIYHLQIQTNAKPEIPTIVENNSMGVFGEDPGPVALNACGELRPLKPGVLALPGLTMATLLQLLFVHAFQMLPQGCGAHVNPWATAHLPATQAAGSVNPPTDSLLDATESTCGIQPSPANSISPRMIMARMDTVAGASICILMEEVMLTRYIFPLKEKLGQKTKISDISVSKPCIYDYCLPPYAFNRVRVPEITCDIVKRGAAKPDNYGLLYDKFKGELTYIFNKHDDTLKNTEYFNQLKGNNNLTLLRDSQGDLRMADGVASV</sequence>
<protein>
    <submittedName>
        <fullName evidence="1">Uncharacterized protein</fullName>
    </submittedName>
</protein>
<dbReference type="PANTHER" id="PTHR15317:SF1">
    <property type="entry name" value="T-CELL SURFACE PROTEIN TACTILE"/>
    <property type="match status" value="1"/>
</dbReference>